<dbReference type="Pfam" id="PF01741">
    <property type="entry name" value="MscL"/>
    <property type="match status" value="1"/>
</dbReference>
<keyword evidence="5 10" id="KW-0812">Transmembrane</keyword>
<feature type="transmembrane region" description="Helical" evidence="10">
    <location>
        <begin position="40"/>
        <end position="58"/>
    </location>
</feature>
<evidence type="ECO:0000313" key="12">
    <source>
        <dbReference type="Proteomes" id="UP000005439"/>
    </source>
</evidence>
<keyword evidence="12" id="KW-1185">Reference proteome</keyword>
<accession>G8TW32</accession>
<evidence type="ECO:0000256" key="10">
    <source>
        <dbReference type="HAMAP-Rule" id="MF_00115"/>
    </source>
</evidence>
<dbReference type="GO" id="GO:0008381">
    <property type="term" value="F:mechanosensitive monoatomic ion channel activity"/>
    <property type="evidence" value="ECO:0007669"/>
    <property type="project" value="UniProtKB-UniRule"/>
</dbReference>
<sequence length="150" mass="15721">MLWNDFKAFIARGNVLDLAVGIIIGAAFGQVIATFVNDVVMPPIGLLVGHVNFAGLYINLSGRHYPSLAAANAAGAPVIAYGLFINALVNFLVVALVIFLALRGIRHARKPSPAPVASVKSCPFCYTAIPNQAVRCPACTSELSAISVKS</sequence>
<feature type="transmembrane region" description="Helical" evidence="10">
    <location>
        <begin position="15"/>
        <end position="33"/>
    </location>
</feature>
<dbReference type="PANTHER" id="PTHR30266">
    <property type="entry name" value="MECHANOSENSITIVE CHANNEL MSCL"/>
    <property type="match status" value="1"/>
</dbReference>
<dbReference type="KEGG" id="sap:Sulac_2497"/>
<dbReference type="HOGENOM" id="CLU_095787_2_3_9"/>
<dbReference type="InterPro" id="IPR037673">
    <property type="entry name" value="MSC/AndL"/>
</dbReference>
<proteinExistence type="inferred from homology"/>
<dbReference type="SUPFAM" id="SSF81330">
    <property type="entry name" value="Gated mechanosensitive channel"/>
    <property type="match status" value="1"/>
</dbReference>
<dbReference type="PATRIC" id="fig|679936.5.peg.2586"/>
<evidence type="ECO:0000256" key="5">
    <source>
        <dbReference type="ARBA" id="ARBA00022692"/>
    </source>
</evidence>
<dbReference type="InterPro" id="IPR019823">
    <property type="entry name" value="Mechanosensitive_channel_CS"/>
</dbReference>
<name>G8TW32_SULAD</name>
<dbReference type="AlphaFoldDB" id="G8TW32"/>
<dbReference type="PANTHER" id="PTHR30266:SF2">
    <property type="entry name" value="LARGE-CONDUCTANCE MECHANOSENSITIVE CHANNEL"/>
    <property type="match status" value="1"/>
</dbReference>
<dbReference type="PROSITE" id="PS01327">
    <property type="entry name" value="MSCL"/>
    <property type="match status" value="1"/>
</dbReference>
<keyword evidence="6 10" id="KW-1133">Transmembrane helix</keyword>
<comment type="function">
    <text evidence="10">Channel that opens in response to stretch forces in the membrane lipid bilayer. May participate in the regulation of osmotic pressure changes within the cell.</text>
</comment>
<dbReference type="InterPro" id="IPR001185">
    <property type="entry name" value="MS_channel"/>
</dbReference>
<dbReference type="HAMAP" id="MF_00115">
    <property type="entry name" value="MscL"/>
    <property type="match status" value="1"/>
</dbReference>
<organism evidence="11 12">
    <name type="scientific">Sulfobacillus acidophilus (strain ATCC 700253 / DSM 10332 / NAL)</name>
    <dbReference type="NCBI Taxonomy" id="679936"/>
    <lineage>
        <taxon>Bacteria</taxon>
        <taxon>Bacillati</taxon>
        <taxon>Bacillota</taxon>
        <taxon>Clostridia</taxon>
        <taxon>Eubacteriales</taxon>
        <taxon>Clostridiales Family XVII. Incertae Sedis</taxon>
        <taxon>Sulfobacillus</taxon>
    </lineage>
</organism>
<dbReference type="NCBIfam" id="TIGR00220">
    <property type="entry name" value="mscL"/>
    <property type="match status" value="1"/>
</dbReference>
<reference evidence="12" key="1">
    <citation type="submission" date="2011-12" db="EMBL/GenBank/DDBJ databases">
        <title>The complete genome of chromosome of Sulfobacillus acidophilus DSM 10332.</title>
        <authorList>
            <person name="Lucas S."/>
            <person name="Han J."/>
            <person name="Lapidus A."/>
            <person name="Bruce D."/>
            <person name="Goodwin L."/>
            <person name="Pitluck S."/>
            <person name="Peters L."/>
            <person name="Kyrpides N."/>
            <person name="Mavromatis K."/>
            <person name="Ivanova N."/>
            <person name="Mikhailova N."/>
            <person name="Chertkov O."/>
            <person name="Saunders E."/>
            <person name="Detter J.C."/>
            <person name="Tapia R."/>
            <person name="Han C."/>
            <person name="Land M."/>
            <person name="Hauser L."/>
            <person name="Markowitz V."/>
            <person name="Cheng J.-F."/>
            <person name="Hugenholtz P."/>
            <person name="Woyke T."/>
            <person name="Wu D."/>
            <person name="Pukall R."/>
            <person name="Gehrich-Schroeter G."/>
            <person name="Schneider S."/>
            <person name="Klenk H.-P."/>
            <person name="Eisen J.A."/>
        </authorList>
    </citation>
    <scope>NUCLEOTIDE SEQUENCE [LARGE SCALE GENOMIC DNA]</scope>
    <source>
        <strain evidence="12">ATCC 700253 / DSM 10332 / NAL</strain>
    </source>
</reference>
<reference evidence="11 12" key="2">
    <citation type="journal article" date="2012" name="Stand. Genomic Sci.">
        <title>Complete genome sequence of the moderately thermophilic mineral-sulfide-oxidizing firmicute Sulfobacillus acidophilus type strain (NAL(T)).</title>
        <authorList>
            <person name="Anderson I."/>
            <person name="Chertkov O."/>
            <person name="Chen A."/>
            <person name="Saunders E."/>
            <person name="Lapidus A."/>
            <person name="Nolan M."/>
            <person name="Lucas S."/>
            <person name="Hammon N."/>
            <person name="Deshpande S."/>
            <person name="Cheng J.F."/>
            <person name="Han C."/>
            <person name="Tapia R."/>
            <person name="Goodwin L.A."/>
            <person name="Pitluck S."/>
            <person name="Liolios K."/>
            <person name="Pagani I."/>
            <person name="Ivanova N."/>
            <person name="Mikhailova N."/>
            <person name="Pati A."/>
            <person name="Palaniappan K."/>
            <person name="Land M."/>
            <person name="Pan C."/>
            <person name="Rohde M."/>
            <person name="Pukall R."/>
            <person name="Goker M."/>
            <person name="Detter J.C."/>
            <person name="Woyke T."/>
            <person name="Bristow J."/>
            <person name="Eisen J.A."/>
            <person name="Markowitz V."/>
            <person name="Hugenholtz P."/>
            <person name="Kyrpides N.C."/>
            <person name="Klenk H.P."/>
            <person name="Mavromatis K."/>
        </authorList>
    </citation>
    <scope>NUCLEOTIDE SEQUENCE [LARGE SCALE GENOMIC DNA]</scope>
    <source>
        <strain evidence="12">ATCC 700253 / DSM 10332 / NAL</strain>
    </source>
</reference>
<keyword evidence="7 10" id="KW-0406">Ion transport</keyword>
<comment type="subcellular location">
    <subcellularLocation>
        <location evidence="1 10">Cell membrane</location>
        <topology evidence="1 10">Multi-pass membrane protein</topology>
    </subcellularLocation>
</comment>
<comment type="similarity">
    <text evidence="2 10">Belongs to the MscL family.</text>
</comment>
<dbReference type="Proteomes" id="UP000005439">
    <property type="component" value="Chromosome"/>
</dbReference>
<dbReference type="GO" id="GO:0005886">
    <property type="term" value="C:plasma membrane"/>
    <property type="evidence" value="ECO:0007669"/>
    <property type="project" value="UniProtKB-SubCell"/>
</dbReference>
<comment type="subunit">
    <text evidence="10">Homopentamer.</text>
</comment>
<dbReference type="STRING" id="679936.Sulac_2497"/>
<evidence type="ECO:0000256" key="2">
    <source>
        <dbReference type="ARBA" id="ARBA00007254"/>
    </source>
</evidence>
<evidence type="ECO:0000313" key="11">
    <source>
        <dbReference type="EMBL" id="AEW05959.1"/>
    </source>
</evidence>
<keyword evidence="3 10" id="KW-0813">Transport</keyword>
<dbReference type="InterPro" id="IPR036019">
    <property type="entry name" value="MscL_channel"/>
</dbReference>
<feature type="transmembrane region" description="Helical" evidence="10">
    <location>
        <begin position="78"/>
        <end position="102"/>
    </location>
</feature>
<evidence type="ECO:0000256" key="8">
    <source>
        <dbReference type="ARBA" id="ARBA00023136"/>
    </source>
</evidence>
<evidence type="ECO:0000256" key="6">
    <source>
        <dbReference type="ARBA" id="ARBA00022989"/>
    </source>
</evidence>
<keyword evidence="9 10" id="KW-0407">Ion channel</keyword>
<dbReference type="EMBL" id="CP003179">
    <property type="protein sequence ID" value="AEW05959.1"/>
    <property type="molecule type" value="Genomic_DNA"/>
</dbReference>
<evidence type="ECO:0000256" key="3">
    <source>
        <dbReference type="ARBA" id="ARBA00022448"/>
    </source>
</evidence>
<dbReference type="PRINTS" id="PR01264">
    <property type="entry name" value="MECHCHANNEL"/>
</dbReference>
<gene>
    <name evidence="10" type="primary">mscL</name>
    <name evidence="11" type="ordered locus">Sulac_2497</name>
</gene>
<evidence type="ECO:0000256" key="9">
    <source>
        <dbReference type="ARBA" id="ARBA00023303"/>
    </source>
</evidence>
<evidence type="ECO:0000256" key="4">
    <source>
        <dbReference type="ARBA" id="ARBA00022475"/>
    </source>
</evidence>
<evidence type="ECO:0000256" key="1">
    <source>
        <dbReference type="ARBA" id="ARBA00004651"/>
    </source>
</evidence>
<keyword evidence="8 10" id="KW-0472">Membrane</keyword>
<protein>
    <recommendedName>
        <fullName evidence="10">Large-conductance mechanosensitive channel</fullName>
    </recommendedName>
</protein>
<evidence type="ECO:0000256" key="7">
    <source>
        <dbReference type="ARBA" id="ARBA00023065"/>
    </source>
</evidence>
<keyword evidence="4 10" id="KW-1003">Cell membrane</keyword>
<dbReference type="Gene3D" id="1.10.1200.120">
    <property type="entry name" value="Large-conductance mechanosensitive channel, MscL, domain 1"/>
    <property type="match status" value="1"/>
</dbReference>